<name>A0A8J6AZD3_GALPY</name>
<keyword evidence="3" id="KW-1185">Reference proteome</keyword>
<dbReference type="Proteomes" id="UP000700334">
    <property type="component" value="Unassembled WGS sequence"/>
</dbReference>
<evidence type="ECO:0000256" key="1">
    <source>
        <dbReference type="SAM" id="MobiDB-lite"/>
    </source>
</evidence>
<feature type="region of interest" description="Disordered" evidence="1">
    <location>
        <begin position="164"/>
        <end position="192"/>
    </location>
</feature>
<feature type="compositionally biased region" description="Basic residues" evidence="1">
    <location>
        <begin position="16"/>
        <end position="33"/>
    </location>
</feature>
<feature type="region of interest" description="Disordered" evidence="1">
    <location>
        <begin position="1"/>
        <end position="50"/>
    </location>
</feature>
<dbReference type="EMBL" id="JAGFMF010011390">
    <property type="protein sequence ID" value="KAG8524245.1"/>
    <property type="molecule type" value="Genomic_DNA"/>
</dbReference>
<evidence type="ECO:0000313" key="2">
    <source>
        <dbReference type="EMBL" id="KAG8524245.1"/>
    </source>
</evidence>
<evidence type="ECO:0000313" key="3">
    <source>
        <dbReference type="Proteomes" id="UP000700334"/>
    </source>
</evidence>
<feature type="compositionally biased region" description="Polar residues" evidence="1">
    <location>
        <begin position="36"/>
        <end position="50"/>
    </location>
</feature>
<comment type="caution">
    <text evidence="2">The sequence shown here is derived from an EMBL/GenBank/DDBJ whole genome shotgun (WGS) entry which is preliminary data.</text>
</comment>
<proteinExistence type="predicted"/>
<sequence length="243" mass="26455">MGRRPAQLRPQFDAAKRKRWAKRWAKSRAKRPHATPSLQDPPQNHPPTQFSRSALTIHLLVILRGKEAGEIRNNLNDSEKQPCSKKVAKLKKYKKDVTGYKWKEKFDGAKSPAEVAREKVEGGGEWAEGIGNLTSLYLCWLVSTQGCVRAEVIKRKRQLSRHLGRQALGTEPDGPNSRESGRRHFSIDCSGLGEGPTTKATAAAAAAEPWVGVCALESEAQAEASAVAGAPAVDGMTTTAILP</sequence>
<gene>
    <name evidence="2" type="ORF">J0S82_009534</name>
</gene>
<reference evidence="2" key="1">
    <citation type="journal article" date="2021" name="Evol. Appl.">
        <title>The genome of the Pyrenean desman and the effects of bottlenecks and inbreeding on the genomic landscape of an endangered species.</title>
        <authorList>
            <person name="Escoda L."/>
            <person name="Castresana J."/>
        </authorList>
    </citation>
    <scope>NUCLEOTIDE SEQUENCE</scope>
    <source>
        <strain evidence="2">IBE-C5619</strain>
    </source>
</reference>
<dbReference type="AlphaFoldDB" id="A0A8J6AZD3"/>
<protein>
    <submittedName>
        <fullName evidence="2">High mobility group protein B3</fullName>
    </submittedName>
</protein>
<accession>A0A8J6AZD3</accession>
<organism evidence="2 3">
    <name type="scientific">Galemys pyrenaicus</name>
    <name type="common">Iberian desman</name>
    <name type="synonym">Pyrenean desman</name>
    <dbReference type="NCBI Taxonomy" id="202257"/>
    <lineage>
        <taxon>Eukaryota</taxon>
        <taxon>Metazoa</taxon>
        <taxon>Chordata</taxon>
        <taxon>Craniata</taxon>
        <taxon>Vertebrata</taxon>
        <taxon>Euteleostomi</taxon>
        <taxon>Mammalia</taxon>
        <taxon>Eutheria</taxon>
        <taxon>Laurasiatheria</taxon>
        <taxon>Eulipotyphla</taxon>
        <taxon>Talpidae</taxon>
        <taxon>Galemys</taxon>
    </lineage>
</organism>